<dbReference type="AlphaFoldDB" id="B4I5M3"/>
<protein>
    <submittedName>
        <fullName evidence="1">GM17300</fullName>
    </submittedName>
</protein>
<sequence>MKRSSDNNHRTAEDQVDVDAEWKCLPGELNRGGVIIVAVIVIGGQRHVQDPRDLVDGKEEK</sequence>
<keyword evidence="2" id="KW-1185">Reference proteome</keyword>
<gene>
    <name evidence="1" type="primary">Dsec\GM17300</name>
    <name evidence="1" type="ORF">Dsec_GM17300</name>
</gene>
<organism evidence="2">
    <name type="scientific">Drosophila sechellia</name>
    <name type="common">Fruit fly</name>
    <dbReference type="NCBI Taxonomy" id="7238"/>
    <lineage>
        <taxon>Eukaryota</taxon>
        <taxon>Metazoa</taxon>
        <taxon>Ecdysozoa</taxon>
        <taxon>Arthropoda</taxon>
        <taxon>Hexapoda</taxon>
        <taxon>Insecta</taxon>
        <taxon>Pterygota</taxon>
        <taxon>Neoptera</taxon>
        <taxon>Endopterygota</taxon>
        <taxon>Diptera</taxon>
        <taxon>Brachycera</taxon>
        <taxon>Muscomorpha</taxon>
        <taxon>Ephydroidea</taxon>
        <taxon>Drosophilidae</taxon>
        <taxon>Drosophila</taxon>
        <taxon>Sophophora</taxon>
    </lineage>
</organism>
<evidence type="ECO:0000313" key="1">
    <source>
        <dbReference type="EMBL" id="EDW55679.1"/>
    </source>
</evidence>
<dbReference type="EMBL" id="CH480822">
    <property type="protein sequence ID" value="EDW55679.1"/>
    <property type="molecule type" value="Genomic_DNA"/>
</dbReference>
<accession>B4I5M3</accession>
<name>B4I5M3_DROSE</name>
<dbReference type="HOGENOM" id="CLU_2925075_0_0_1"/>
<dbReference type="Proteomes" id="UP000001292">
    <property type="component" value="Unassembled WGS sequence"/>
</dbReference>
<evidence type="ECO:0000313" key="2">
    <source>
        <dbReference type="Proteomes" id="UP000001292"/>
    </source>
</evidence>
<proteinExistence type="predicted"/>
<reference evidence="1 2" key="1">
    <citation type="journal article" date="2007" name="Nature">
        <title>Evolution of genes and genomes on the Drosophila phylogeny.</title>
        <authorList>
            <consortium name="Drosophila 12 Genomes Consortium"/>
            <person name="Clark A.G."/>
            <person name="Eisen M.B."/>
            <person name="Smith D.R."/>
            <person name="Bergman C.M."/>
            <person name="Oliver B."/>
            <person name="Markow T.A."/>
            <person name="Kaufman T.C."/>
            <person name="Kellis M."/>
            <person name="Gelbart W."/>
            <person name="Iyer V.N."/>
            <person name="Pollard D.A."/>
            <person name="Sackton T.B."/>
            <person name="Larracuente A.M."/>
            <person name="Singh N.D."/>
            <person name="Abad J.P."/>
            <person name="Abt D.N."/>
            <person name="Adryan B."/>
            <person name="Aguade M."/>
            <person name="Akashi H."/>
            <person name="Anderson W.W."/>
            <person name="Aquadro C.F."/>
            <person name="Ardell D.H."/>
            <person name="Arguello R."/>
            <person name="Artieri C.G."/>
            <person name="Barbash D.A."/>
            <person name="Barker D."/>
            <person name="Barsanti P."/>
            <person name="Batterham P."/>
            <person name="Batzoglou S."/>
            <person name="Begun D."/>
            <person name="Bhutkar A."/>
            <person name="Blanco E."/>
            <person name="Bosak S.A."/>
            <person name="Bradley R.K."/>
            <person name="Brand A.D."/>
            <person name="Brent M.R."/>
            <person name="Brooks A.N."/>
            <person name="Brown R.H."/>
            <person name="Butlin R.K."/>
            <person name="Caggese C."/>
            <person name="Calvi B.R."/>
            <person name="Bernardo de Carvalho A."/>
            <person name="Caspi A."/>
            <person name="Castrezana S."/>
            <person name="Celniker S.E."/>
            <person name="Chang J.L."/>
            <person name="Chapple C."/>
            <person name="Chatterji S."/>
            <person name="Chinwalla A."/>
            <person name="Civetta A."/>
            <person name="Clifton S.W."/>
            <person name="Comeron J.M."/>
            <person name="Costello J.C."/>
            <person name="Coyne J.A."/>
            <person name="Daub J."/>
            <person name="David R.G."/>
            <person name="Delcher A.L."/>
            <person name="Delehaunty K."/>
            <person name="Do C.B."/>
            <person name="Ebling H."/>
            <person name="Edwards K."/>
            <person name="Eickbush T."/>
            <person name="Evans J.D."/>
            <person name="Filipski A."/>
            <person name="Findeiss S."/>
            <person name="Freyhult E."/>
            <person name="Fulton L."/>
            <person name="Fulton R."/>
            <person name="Garcia A.C."/>
            <person name="Gardiner A."/>
            <person name="Garfield D.A."/>
            <person name="Garvin B.E."/>
            <person name="Gibson G."/>
            <person name="Gilbert D."/>
            <person name="Gnerre S."/>
            <person name="Godfrey J."/>
            <person name="Good R."/>
            <person name="Gotea V."/>
            <person name="Gravely B."/>
            <person name="Greenberg A.J."/>
            <person name="Griffiths-Jones S."/>
            <person name="Gross S."/>
            <person name="Guigo R."/>
            <person name="Gustafson E.A."/>
            <person name="Haerty W."/>
            <person name="Hahn M.W."/>
            <person name="Halligan D.L."/>
            <person name="Halpern A.L."/>
            <person name="Halter G.M."/>
            <person name="Han M.V."/>
            <person name="Heger A."/>
            <person name="Hillier L."/>
            <person name="Hinrichs A.S."/>
            <person name="Holmes I."/>
            <person name="Hoskins R.A."/>
            <person name="Hubisz M.J."/>
            <person name="Hultmark D."/>
            <person name="Huntley M.A."/>
            <person name="Jaffe D.B."/>
            <person name="Jagadeeshan S."/>
            <person name="Jeck W.R."/>
            <person name="Johnson J."/>
            <person name="Jones C.D."/>
            <person name="Jordan W.C."/>
            <person name="Karpen G.H."/>
            <person name="Kataoka E."/>
            <person name="Keightley P.D."/>
            <person name="Kheradpour P."/>
            <person name="Kirkness E.F."/>
            <person name="Koerich L.B."/>
            <person name="Kristiansen K."/>
            <person name="Kudrna D."/>
            <person name="Kulathinal R.J."/>
            <person name="Kumar S."/>
            <person name="Kwok R."/>
            <person name="Lander E."/>
            <person name="Langley C.H."/>
            <person name="Lapoint R."/>
            <person name="Lazzaro B.P."/>
            <person name="Lee S.J."/>
            <person name="Levesque L."/>
            <person name="Li R."/>
            <person name="Lin C.F."/>
            <person name="Lin M.F."/>
            <person name="Lindblad-Toh K."/>
            <person name="Llopart A."/>
            <person name="Long M."/>
            <person name="Low L."/>
            <person name="Lozovsky E."/>
            <person name="Lu J."/>
            <person name="Luo M."/>
            <person name="Machado C.A."/>
            <person name="Makalowski W."/>
            <person name="Marzo M."/>
            <person name="Matsuda M."/>
            <person name="Matzkin L."/>
            <person name="McAllister B."/>
            <person name="McBride C.S."/>
            <person name="McKernan B."/>
            <person name="McKernan K."/>
            <person name="Mendez-Lago M."/>
            <person name="Minx P."/>
            <person name="Mollenhauer M.U."/>
            <person name="Montooth K."/>
            <person name="Mount S.M."/>
            <person name="Mu X."/>
            <person name="Myers E."/>
            <person name="Negre B."/>
            <person name="Newfeld S."/>
            <person name="Nielsen R."/>
            <person name="Noor M.A."/>
            <person name="O'Grady P."/>
            <person name="Pachter L."/>
            <person name="Papaceit M."/>
            <person name="Parisi M.J."/>
            <person name="Parisi M."/>
            <person name="Parts L."/>
            <person name="Pedersen J.S."/>
            <person name="Pesole G."/>
            <person name="Phillippy A.M."/>
            <person name="Ponting C.P."/>
            <person name="Pop M."/>
            <person name="Porcelli D."/>
            <person name="Powell J.R."/>
            <person name="Prohaska S."/>
            <person name="Pruitt K."/>
            <person name="Puig M."/>
            <person name="Quesneville H."/>
            <person name="Ram K.R."/>
            <person name="Rand D."/>
            <person name="Rasmussen M.D."/>
            <person name="Reed L.K."/>
            <person name="Reenan R."/>
            <person name="Reily A."/>
            <person name="Remington K.A."/>
            <person name="Rieger T.T."/>
            <person name="Ritchie M.G."/>
            <person name="Robin C."/>
            <person name="Rogers Y.H."/>
            <person name="Rohde C."/>
            <person name="Rozas J."/>
            <person name="Rubenfield M.J."/>
            <person name="Ruiz A."/>
            <person name="Russo S."/>
            <person name="Salzberg S.L."/>
            <person name="Sanchez-Gracia A."/>
            <person name="Saranga D.J."/>
            <person name="Sato H."/>
            <person name="Schaeffer S.W."/>
            <person name="Schatz M.C."/>
            <person name="Schlenke T."/>
            <person name="Schwartz R."/>
            <person name="Segarra C."/>
            <person name="Singh R.S."/>
            <person name="Sirot L."/>
            <person name="Sirota M."/>
            <person name="Sisneros N.B."/>
            <person name="Smith C.D."/>
            <person name="Smith T.F."/>
            <person name="Spieth J."/>
            <person name="Stage D.E."/>
            <person name="Stark A."/>
            <person name="Stephan W."/>
            <person name="Strausberg R.L."/>
            <person name="Strempel S."/>
            <person name="Sturgill D."/>
            <person name="Sutton G."/>
            <person name="Sutton G.G."/>
            <person name="Tao W."/>
            <person name="Teichmann S."/>
            <person name="Tobari Y.N."/>
            <person name="Tomimura Y."/>
            <person name="Tsolas J.M."/>
            <person name="Valente V.L."/>
            <person name="Venter E."/>
            <person name="Venter J.C."/>
            <person name="Vicario S."/>
            <person name="Vieira F.G."/>
            <person name="Vilella A.J."/>
            <person name="Villasante A."/>
            <person name="Walenz B."/>
            <person name="Wang J."/>
            <person name="Wasserman M."/>
            <person name="Watts T."/>
            <person name="Wilson D."/>
            <person name="Wilson R.K."/>
            <person name="Wing R.A."/>
            <person name="Wolfner M.F."/>
            <person name="Wong A."/>
            <person name="Wong G.K."/>
            <person name="Wu C.I."/>
            <person name="Wu G."/>
            <person name="Yamamoto D."/>
            <person name="Yang H.P."/>
            <person name="Yang S.P."/>
            <person name="Yorke J.A."/>
            <person name="Yoshida K."/>
            <person name="Zdobnov E."/>
            <person name="Zhang P."/>
            <person name="Zhang Y."/>
            <person name="Zimin A.V."/>
            <person name="Baldwin J."/>
            <person name="Abdouelleil A."/>
            <person name="Abdulkadir J."/>
            <person name="Abebe A."/>
            <person name="Abera B."/>
            <person name="Abreu J."/>
            <person name="Acer S.C."/>
            <person name="Aftuck L."/>
            <person name="Alexander A."/>
            <person name="An P."/>
            <person name="Anderson E."/>
            <person name="Anderson S."/>
            <person name="Arachi H."/>
            <person name="Azer M."/>
            <person name="Bachantsang P."/>
            <person name="Barry A."/>
            <person name="Bayul T."/>
            <person name="Berlin A."/>
            <person name="Bessette D."/>
            <person name="Bloom T."/>
            <person name="Blye J."/>
            <person name="Boguslavskiy L."/>
            <person name="Bonnet C."/>
            <person name="Boukhgalter B."/>
            <person name="Bourzgui I."/>
            <person name="Brown A."/>
            <person name="Cahill P."/>
            <person name="Channer S."/>
            <person name="Cheshatsang Y."/>
            <person name="Chuda L."/>
            <person name="Citroen M."/>
            <person name="Collymore A."/>
            <person name="Cooke P."/>
            <person name="Costello M."/>
            <person name="D'Aco K."/>
            <person name="Daza R."/>
            <person name="De Haan G."/>
            <person name="DeGray S."/>
            <person name="DeMaso C."/>
            <person name="Dhargay N."/>
            <person name="Dooley K."/>
            <person name="Dooley E."/>
            <person name="Doricent M."/>
            <person name="Dorje P."/>
            <person name="Dorjee K."/>
            <person name="Dupes A."/>
            <person name="Elong R."/>
            <person name="Falk J."/>
            <person name="Farina A."/>
            <person name="Faro S."/>
            <person name="Ferguson D."/>
            <person name="Fisher S."/>
            <person name="Foley C.D."/>
            <person name="Franke A."/>
            <person name="Friedrich D."/>
            <person name="Gadbois L."/>
            <person name="Gearin G."/>
            <person name="Gearin C.R."/>
            <person name="Giannoukos G."/>
            <person name="Goode T."/>
            <person name="Graham J."/>
            <person name="Grandbois E."/>
            <person name="Grewal S."/>
            <person name="Gyaltsen K."/>
            <person name="Hafez N."/>
            <person name="Hagos B."/>
            <person name="Hall J."/>
            <person name="Henson C."/>
            <person name="Hollinger A."/>
            <person name="Honan T."/>
            <person name="Huard M.D."/>
            <person name="Hughes L."/>
            <person name="Hurhula B."/>
            <person name="Husby M.E."/>
            <person name="Kamat A."/>
            <person name="Kanga B."/>
            <person name="Kashin S."/>
            <person name="Khazanovich D."/>
            <person name="Kisner P."/>
            <person name="Lance K."/>
            <person name="Lara M."/>
            <person name="Lee W."/>
            <person name="Lennon N."/>
            <person name="Letendre F."/>
            <person name="LeVine R."/>
            <person name="Lipovsky A."/>
            <person name="Liu X."/>
            <person name="Liu J."/>
            <person name="Liu S."/>
            <person name="Lokyitsang T."/>
            <person name="Lokyitsang Y."/>
            <person name="Lubonja R."/>
            <person name="Lui A."/>
            <person name="MacDonald P."/>
            <person name="Magnisalis V."/>
            <person name="Maru K."/>
            <person name="Matthews C."/>
            <person name="McCusker W."/>
            <person name="McDonough S."/>
            <person name="Mehta T."/>
            <person name="Meldrim J."/>
            <person name="Meneus L."/>
            <person name="Mihai O."/>
            <person name="Mihalev A."/>
            <person name="Mihova T."/>
            <person name="Mittelman R."/>
            <person name="Mlenga V."/>
            <person name="Montmayeur A."/>
            <person name="Mulrain L."/>
            <person name="Navidi A."/>
            <person name="Naylor J."/>
            <person name="Negash T."/>
            <person name="Nguyen T."/>
            <person name="Nguyen N."/>
            <person name="Nicol R."/>
            <person name="Norbu C."/>
            <person name="Norbu N."/>
            <person name="Novod N."/>
            <person name="O'Neill B."/>
            <person name="Osman S."/>
            <person name="Markiewicz E."/>
            <person name="Oyono O.L."/>
            <person name="Patti C."/>
            <person name="Phunkhang P."/>
            <person name="Pierre F."/>
            <person name="Priest M."/>
            <person name="Raghuraman S."/>
            <person name="Rege F."/>
            <person name="Reyes R."/>
            <person name="Rise C."/>
            <person name="Rogov P."/>
            <person name="Ross K."/>
            <person name="Ryan E."/>
            <person name="Settipalli S."/>
            <person name="Shea T."/>
            <person name="Sherpa N."/>
            <person name="Shi L."/>
            <person name="Shih D."/>
            <person name="Sparrow T."/>
            <person name="Spaulding J."/>
            <person name="Stalker J."/>
            <person name="Stange-Thomann N."/>
            <person name="Stavropoulos S."/>
            <person name="Stone C."/>
            <person name="Strader C."/>
            <person name="Tesfaye S."/>
            <person name="Thomson T."/>
            <person name="Thoulutsang Y."/>
            <person name="Thoulutsang D."/>
            <person name="Topham K."/>
            <person name="Topping I."/>
            <person name="Tsamla T."/>
            <person name="Vassiliev H."/>
            <person name="Vo A."/>
            <person name="Wangchuk T."/>
            <person name="Wangdi T."/>
            <person name="Weiand M."/>
            <person name="Wilkinson J."/>
            <person name="Wilson A."/>
            <person name="Yadav S."/>
            <person name="Young G."/>
            <person name="Yu Q."/>
            <person name="Zembek L."/>
            <person name="Zhong D."/>
            <person name="Zimmer A."/>
            <person name="Zwirko Z."/>
            <person name="Jaffe D.B."/>
            <person name="Alvarez P."/>
            <person name="Brockman W."/>
            <person name="Butler J."/>
            <person name="Chin C."/>
            <person name="Gnerre S."/>
            <person name="Grabherr M."/>
            <person name="Kleber M."/>
            <person name="Mauceli E."/>
            <person name="MacCallum I."/>
        </authorList>
    </citation>
    <scope>NUCLEOTIDE SEQUENCE [LARGE SCALE GENOMIC DNA]</scope>
    <source>
        <strain evidence="2">Rob3c / Tucson 14021-0248.25</strain>
    </source>
</reference>